<evidence type="ECO:0000259" key="1">
    <source>
        <dbReference type="Pfam" id="PF00248"/>
    </source>
</evidence>
<evidence type="ECO:0000313" key="2">
    <source>
        <dbReference type="EMBL" id="TPG58938.1"/>
    </source>
</evidence>
<sequence length="319" mass="34986">MIDLNLLRTQRFLGLGCSTFGGSAATGVAKISLAKAFDQGIVYFDVARSYGYGQAEGIVGQFAQGKRDKMIIASKFGISPPPIPFKSLVLWGMRNIRKALPASRQTLAKAGVNALTKTQFTPQAAQSSLQTSLRELKTDYIDLFLLHESYYADCLRDDIREVLERAKEKGQIRAWGATLGERGCLQRQLSSSPLLEAVQFPFGQDTTYAQALGSATAIPIVYSVLNYYKSSGLLGRGDVLAEIKADFPGLHFINTLPELLLYLAFHQLQAGVMLSSMTTANNIDRNIFLFTECTRASPAEMQAVQTRLKSAMHLAPEMV</sequence>
<reference evidence="2 3" key="1">
    <citation type="journal article" date="2019" name="Environ. Microbiol.">
        <title>Species interactions and distinct microbial communities in high Arctic permafrost affected cryosols are associated with the CH4 and CO2 gas fluxes.</title>
        <authorList>
            <person name="Altshuler I."/>
            <person name="Hamel J."/>
            <person name="Turney S."/>
            <person name="Magnuson E."/>
            <person name="Levesque R."/>
            <person name="Greer C."/>
            <person name="Whyte L.G."/>
        </authorList>
    </citation>
    <scope>NUCLEOTIDE SEQUENCE [LARGE SCALE GENOMIC DNA]</scope>
    <source>
        <strain evidence="2 3">S9.2P</strain>
    </source>
</reference>
<dbReference type="PANTHER" id="PTHR43312:SF1">
    <property type="entry name" value="NADP-DEPENDENT OXIDOREDUCTASE DOMAIN-CONTAINING PROTEIN"/>
    <property type="match status" value="1"/>
</dbReference>
<dbReference type="Proteomes" id="UP000317646">
    <property type="component" value="Unassembled WGS sequence"/>
</dbReference>
<protein>
    <submittedName>
        <fullName evidence="2">Aldo/keto reductase</fullName>
    </submittedName>
</protein>
<dbReference type="InterPro" id="IPR023210">
    <property type="entry name" value="NADP_OxRdtase_dom"/>
</dbReference>
<evidence type="ECO:0000313" key="3">
    <source>
        <dbReference type="Proteomes" id="UP000317646"/>
    </source>
</evidence>
<organism evidence="2 3">
    <name type="scientific">Hymenobacter nivis</name>
    <dbReference type="NCBI Taxonomy" id="1850093"/>
    <lineage>
        <taxon>Bacteria</taxon>
        <taxon>Pseudomonadati</taxon>
        <taxon>Bacteroidota</taxon>
        <taxon>Cytophagia</taxon>
        <taxon>Cytophagales</taxon>
        <taxon>Hymenobacteraceae</taxon>
        <taxon>Hymenobacter</taxon>
    </lineage>
</organism>
<dbReference type="SUPFAM" id="SSF51430">
    <property type="entry name" value="NAD(P)-linked oxidoreductase"/>
    <property type="match status" value="1"/>
</dbReference>
<dbReference type="Pfam" id="PF00248">
    <property type="entry name" value="Aldo_ket_red"/>
    <property type="match status" value="1"/>
</dbReference>
<keyword evidence="3" id="KW-1185">Reference proteome</keyword>
<dbReference type="OrthoDB" id="9773828at2"/>
<dbReference type="EMBL" id="RCYZ01000014">
    <property type="protein sequence ID" value="TPG58938.1"/>
    <property type="molecule type" value="Genomic_DNA"/>
</dbReference>
<dbReference type="InterPro" id="IPR053135">
    <property type="entry name" value="AKR2_Oxidoreductase"/>
</dbReference>
<proteinExistence type="predicted"/>
<dbReference type="InterPro" id="IPR036812">
    <property type="entry name" value="NAD(P)_OxRdtase_dom_sf"/>
</dbReference>
<accession>A0A502GBS2</accession>
<comment type="caution">
    <text evidence="2">The sequence shown here is derived from an EMBL/GenBank/DDBJ whole genome shotgun (WGS) entry which is preliminary data.</text>
</comment>
<dbReference type="AlphaFoldDB" id="A0A502GBS2"/>
<name>A0A502GBS2_9BACT</name>
<dbReference type="Gene3D" id="3.20.20.100">
    <property type="entry name" value="NADP-dependent oxidoreductase domain"/>
    <property type="match status" value="1"/>
</dbReference>
<feature type="domain" description="NADP-dependent oxidoreductase" evidence="1">
    <location>
        <begin position="13"/>
        <end position="177"/>
    </location>
</feature>
<dbReference type="RefSeq" id="WP_140469547.1">
    <property type="nucleotide sequence ID" value="NZ_RCYZ01000014.1"/>
</dbReference>
<gene>
    <name evidence="2" type="ORF">EAH73_21705</name>
</gene>
<dbReference type="PANTHER" id="PTHR43312">
    <property type="entry name" value="D-THREO-ALDOSE 1-DEHYDROGENASE"/>
    <property type="match status" value="1"/>
</dbReference>